<dbReference type="GO" id="GO:0015190">
    <property type="term" value="F:L-leucine transmembrane transporter activity"/>
    <property type="evidence" value="ECO:0007669"/>
    <property type="project" value="TreeGrafter"/>
</dbReference>
<evidence type="ECO:0000256" key="2">
    <source>
        <dbReference type="ARBA" id="ARBA00008540"/>
    </source>
</evidence>
<keyword evidence="7 9" id="KW-1133">Transmembrane helix</keyword>
<evidence type="ECO:0000256" key="3">
    <source>
        <dbReference type="ARBA" id="ARBA00022448"/>
    </source>
</evidence>
<dbReference type="GO" id="GO:0015820">
    <property type="term" value="P:L-leucine transport"/>
    <property type="evidence" value="ECO:0007669"/>
    <property type="project" value="TreeGrafter"/>
</dbReference>
<gene>
    <name evidence="10" type="primary">brnQ_2</name>
    <name evidence="10" type="ORF">NCTC8129_02771</name>
</gene>
<dbReference type="GO" id="GO:0015818">
    <property type="term" value="P:isoleucine transport"/>
    <property type="evidence" value="ECO:0007669"/>
    <property type="project" value="TreeGrafter"/>
</dbReference>
<evidence type="ECO:0000256" key="9">
    <source>
        <dbReference type="RuleBase" id="RU362122"/>
    </source>
</evidence>
<evidence type="ECO:0000313" key="10">
    <source>
        <dbReference type="EMBL" id="STP30522.1"/>
    </source>
</evidence>
<protein>
    <recommendedName>
        <fullName evidence="9">Branched-chain amino acid transport system carrier protein</fullName>
    </recommendedName>
</protein>
<dbReference type="Proteomes" id="UP000254070">
    <property type="component" value="Unassembled WGS sequence"/>
</dbReference>
<evidence type="ECO:0000256" key="4">
    <source>
        <dbReference type="ARBA" id="ARBA00022475"/>
    </source>
</evidence>
<dbReference type="PANTHER" id="PTHR30588">
    <property type="entry name" value="BRANCHED-CHAIN AMINO ACID TRANSPORT SYSTEM 2 CARRIER PROTEIN"/>
    <property type="match status" value="1"/>
</dbReference>
<proteinExistence type="inferred from homology"/>
<dbReference type="AlphaFoldDB" id="A0A377KP35"/>
<keyword evidence="8 9" id="KW-0472">Membrane</keyword>
<dbReference type="EMBL" id="UGIF01000002">
    <property type="protein sequence ID" value="STP30522.1"/>
    <property type="molecule type" value="Genomic_DNA"/>
</dbReference>
<feature type="transmembrane region" description="Helical" evidence="9">
    <location>
        <begin position="40"/>
        <end position="63"/>
    </location>
</feature>
<comment type="similarity">
    <text evidence="2 9">Belongs to the branched chain amino acid transporter family.</text>
</comment>
<dbReference type="PANTHER" id="PTHR30588:SF0">
    <property type="entry name" value="BRANCHED-CHAIN AMINO ACID PERMEASE BRNQ"/>
    <property type="match status" value="1"/>
</dbReference>
<comment type="function">
    <text evidence="9">Component of the transport system for branched-chain amino acids.</text>
</comment>
<dbReference type="GO" id="GO:0005886">
    <property type="term" value="C:plasma membrane"/>
    <property type="evidence" value="ECO:0007669"/>
    <property type="project" value="UniProtKB-SubCell"/>
</dbReference>
<evidence type="ECO:0000313" key="11">
    <source>
        <dbReference type="Proteomes" id="UP000254070"/>
    </source>
</evidence>
<dbReference type="Pfam" id="PF05525">
    <property type="entry name" value="Branch_AA_trans"/>
    <property type="match status" value="1"/>
</dbReference>
<name>A0A377KP35_9ENTE</name>
<comment type="subcellular location">
    <subcellularLocation>
        <location evidence="1 9">Cell membrane</location>
        <topology evidence="1 9">Multi-pass membrane protein</topology>
    </subcellularLocation>
</comment>
<comment type="caution">
    <text evidence="9">Lacks conserved residue(s) required for the propagation of feature annotation.</text>
</comment>
<evidence type="ECO:0000256" key="8">
    <source>
        <dbReference type="ARBA" id="ARBA00023136"/>
    </source>
</evidence>
<keyword evidence="3 9" id="KW-0813">Transport</keyword>
<evidence type="ECO:0000256" key="5">
    <source>
        <dbReference type="ARBA" id="ARBA00022692"/>
    </source>
</evidence>
<evidence type="ECO:0000256" key="1">
    <source>
        <dbReference type="ARBA" id="ARBA00004651"/>
    </source>
</evidence>
<dbReference type="GO" id="GO:0005304">
    <property type="term" value="F:L-valine transmembrane transporter activity"/>
    <property type="evidence" value="ECO:0007669"/>
    <property type="project" value="TreeGrafter"/>
</dbReference>
<reference evidence="10 11" key="1">
    <citation type="submission" date="2018-06" db="EMBL/GenBank/DDBJ databases">
        <authorList>
            <consortium name="Pathogen Informatics"/>
            <person name="Doyle S."/>
        </authorList>
    </citation>
    <scope>NUCLEOTIDE SEQUENCE [LARGE SCALE GENOMIC DNA]</scope>
    <source>
        <strain evidence="10 11">NCTC8129</strain>
    </source>
</reference>
<keyword evidence="4" id="KW-1003">Cell membrane</keyword>
<accession>A0A377KP35</accession>
<evidence type="ECO:0000256" key="7">
    <source>
        <dbReference type="ARBA" id="ARBA00022989"/>
    </source>
</evidence>
<dbReference type="GO" id="GO:0015188">
    <property type="term" value="F:L-isoleucine transmembrane transporter activity"/>
    <property type="evidence" value="ECO:0007669"/>
    <property type="project" value="TreeGrafter"/>
</dbReference>
<keyword evidence="5 9" id="KW-0812">Transmembrane</keyword>
<evidence type="ECO:0000256" key="6">
    <source>
        <dbReference type="ARBA" id="ARBA00022970"/>
    </source>
</evidence>
<sequence>MMEKLSIKKLLLVVSLIFGMFFGAGNLIFPAHLGQLAGDHWLSAGIGFLLSATLLPLAALVALSKTKSTGLYDFAKHVSPWYGVTFLVMNHLALGPQCLLRRELLP</sequence>
<keyword evidence="6 9" id="KW-0029">Amino-acid transport</keyword>
<dbReference type="InterPro" id="IPR004685">
    <property type="entry name" value="Brnchd-chn_aa_trnsp_Livcs"/>
</dbReference>
<organism evidence="10 11">
    <name type="scientific">Enterococcus durans</name>
    <dbReference type="NCBI Taxonomy" id="53345"/>
    <lineage>
        <taxon>Bacteria</taxon>
        <taxon>Bacillati</taxon>
        <taxon>Bacillota</taxon>
        <taxon>Bacilli</taxon>
        <taxon>Lactobacillales</taxon>
        <taxon>Enterococcaceae</taxon>
        <taxon>Enterococcus</taxon>
    </lineage>
</organism>